<keyword evidence="2" id="KW-1185">Reference proteome</keyword>
<reference evidence="1 2" key="1">
    <citation type="submission" date="2023-10" db="EMBL/GenBank/DDBJ databases">
        <title>Marimonas sp. nov. isolated from tidal mud flat.</title>
        <authorList>
            <person name="Jaincy N.J."/>
            <person name="Srinivasan S."/>
            <person name="Lee S.-S."/>
        </authorList>
    </citation>
    <scope>NUCLEOTIDE SEQUENCE [LARGE SCALE GENOMIC DNA]</scope>
    <source>
        <strain evidence="1 2">MJ-SS3</strain>
    </source>
</reference>
<dbReference type="EMBL" id="JAWHTF010000002">
    <property type="protein sequence ID" value="MDU8885731.1"/>
    <property type="molecule type" value="Genomic_DNA"/>
</dbReference>
<evidence type="ECO:0000313" key="2">
    <source>
        <dbReference type="Proteomes" id="UP001268651"/>
    </source>
</evidence>
<dbReference type="Proteomes" id="UP001268651">
    <property type="component" value="Unassembled WGS sequence"/>
</dbReference>
<proteinExistence type="predicted"/>
<name>A0ABU3U5X0_9FLAO</name>
<comment type="caution">
    <text evidence="1">The sequence shown here is derived from an EMBL/GenBank/DDBJ whole genome shotgun (WGS) entry which is preliminary data.</text>
</comment>
<protein>
    <submittedName>
        <fullName evidence="1">Uncharacterized protein</fullName>
    </submittedName>
</protein>
<organism evidence="1 2">
    <name type="scientific">Gilvirhabdus luticola</name>
    <dbReference type="NCBI Taxonomy" id="3079858"/>
    <lineage>
        <taxon>Bacteria</taxon>
        <taxon>Pseudomonadati</taxon>
        <taxon>Bacteroidota</taxon>
        <taxon>Flavobacteriia</taxon>
        <taxon>Flavobacteriales</taxon>
        <taxon>Flavobacteriaceae</taxon>
        <taxon>Gilvirhabdus</taxon>
    </lineage>
</organism>
<sequence length="255" mass="29029">MKIVAALKTTCSLILVFITTVIFAQDSIKIIEPLPINSEKLNLIFPRTYWFNKSKVIFENYGVAKIKEGITSTETDRKKGVHYSKTKQNISIKLSDPDKNSSTLQVKTVQKDETVIKEDILLNRVLNVGIEAEEIQSMVFFPKKIKGFITTNGDSSNKWDLNLEVINEKSFLFVEVGSLKYCERFIQIIRTNLDSNKNINVNNDITERTIFYEFLENGISLGAVTFDDEHSIWLKPGLDAITKLILCTSMLTIAY</sequence>
<evidence type="ECO:0000313" key="1">
    <source>
        <dbReference type="EMBL" id="MDU8885731.1"/>
    </source>
</evidence>
<dbReference type="RefSeq" id="WP_316661651.1">
    <property type="nucleotide sequence ID" value="NZ_JAWHTF010000002.1"/>
</dbReference>
<accession>A0ABU3U5X0</accession>
<gene>
    <name evidence="1" type="ORF">RXV94_06135</name>
</gene>